<proteinExistence type="predicted"/>
<dbReference type="Proteomes" id="UP000664534">
    <property type="component" value="Unassembled WGS sequence"/>
</dbReference>
<dbReference type="AlphaFoldDB" id="A0A8H3FMQ6"/>
<comment type="caution">
    <text evidence="1">The sequence shown here is derived from an EMBL/GenBank/DDBJ whole genome shotgun (WGS) entry which is preliminary data.</text>
</comment>
<evidence type="ECO:0000313" key="2">
    <source>
        <dbReference type="Proteomes" id="UP000664534"/>
    </source>
</evidence>
<sequence length="139" mass="15405">MEAIAAASSVAGKLSLLGQSIDRVSKLKKFLLNVSCASRTVSLFLYDINCLLEALHAAKQLVDKLPEDFKDSQIAALQIQLDFCTADVHGLLESVSSLHPASEVGAKTWLKRFWDAVNKDVLRNAREDLERHRQAMRLA</sequence>
<name>A0A8H3FMQ6_9LECA</name>
<keyword evidence="2" id="KW-1185">Reference proteome</keyword>
<dbReference type="OrthoDB" id="5344057at2759"/>
<dbReference type="EMBL" id="CAJPDT010000037">
    <property type="protein sequence ID" value="CAF9924673.1"/>
    <property type="molecule type" value="Genomic_DNA"/>
</dbReference>
<organism evidence="1 2">
    <name type="scientific">Imshaugia aleurites</name>
    <dbReference type="NCBI Taxonomy" id="172621"/>
    <lineage>
        <taxon>Eukaryota</taxon>
        <taxon>Fungi</taxon>
        <taxon>Dikarya</taxon>
        <taxon>Ascomycota</taxon>
        <taxon>Pezizomycotina</taxon>
        <taxon>Lecanoromycetes</taxon>
        <taxon>OSLEUM clade</taxon>
        <taxon>Lecanoromycetidae</taxon>
        <taxon>Lecanorales</taxon>
        <taxon>Lecanorineae</taxon>
        <taxon>Parmeliaceae</taxon>
        <taxon>Imshaugia</taxon>
    </lineage>
</organism>
<reference evidence="1" key="1">
    <citation type="submission" date="2021-03" db="EMBL/GenBank/DDBJ databases">
        <authorList>
            <person name="Tagirdzhanova G."/>
        </authorList>
    </citation>
    <scope>NUCLEOTIDE SEQUENCE</scope>
</reference>
<accession>A0A8H3FMQ6</accession>
<evidence type="ECO:0000313" key="1">
    <source>
        <dbReference type="EMBL" id="CAF9924673.1"/>
    </source>
</evidence>
<protein>
    <submittedName>
        <fullName evidence="1">Uncharacterized protein</fullName>
    </submittedName>
</protein>
<gene>
    <name evidence="1" type="ORF">IMSHALPRED_006257</name>
</gene>